<keyword evidence="2" id="KW-1185">Reference proteome</keyword>
<dbReference type="Proteomes" id="UP000024635">
    <property type="component" value="Unassembled WGS sequence"/>
</dbReference>
<sequence>MHFLEFRLKVAAESHKSGRLKQCGFSWMGNRGAAPSLVALIAVETFCMNNLFSMLFVRSSTSIASEKLHELIQPNVIVHNSLQISFMMDFHFVLVSLSILTTSDRH</sequence>
<dbReference type="EMBL" id="JARK01000285">
    <property type="protein sequence ID" value="EYC38943.1"/>
    <property type="molecule type" value="Genomic_DNA"/>
</dbReference>
<evidence type="ECO:0000313" key="1">
    <source>
        <dbReference type="EMBL" id="EYC38943.1"/>
    </source>
</evidence>
<gene>
    <name evidence="1" type="primary">Acey_s0685.g1518</name>
    <name evidence="1" type="ORF">Y032_0685g1518</name>
</gene>
<reference evidence="2" key="1">
    <citation type="journal article" date="2015" name="Nat. Genet.">
        <title>The genome and transcriptome of the zoonotic hookworm Ancylostoma ceylanicum identify infection-specific gene families.</title>
        <authorList>
            <person name="Schwarz E.M."/>
            <person name="Hu Y."/>
            <person name="Antoshechkin I."/>
            <person name="Miller M.M."/>
            <person name="Sternberg P.W."/>
            <person name="Aroian R.V."/>
        </authorList>
    </citation>
    <scope>NUCLEOTIDE SEQUENCE</scope>
    <source>
        <strain evidence="2">HY135</strain>
    </source>
</reference>
<accession>A0A016WIU5</accession>
<comment type="caution">
    <text evidence="1">The sequence shown here is derived from an EMBL/GenBank/DDBJ whole genome shotgun (WGS) entry which is preliminary data.</text>
</comment>
<name>A0A016WIU5_9BILA</name>
<proteinExistence type="predicted"/>
<evidence type="ECO:0000313" key="2">
    <source>
        <dbReference type="Proteomes" id="UP000024635"/>
    </source>
</evidence>
<dbReference type="AlphaFoldDB" id="A0A016WIU5"/>
<organism evidence="1 2">
    <name type="scientific">Ancylostoma ceylanicum</name>
    <dbReference type="NCBI Taxonomy" id="53326"/>
    <lineage>
        <taxon>Eukaryota</taxon>
        <taxon>Metazoa</taxon>
        <taxon>Ecdysozoa</taxon>
        <taxon>Nematoda</taxon>
        <taxon>Chromadorea</taxon>
        <taxon>Rhabditida</taxon>
        <taxon>Rhabditina</taxon>
        <taxon>Rhabditomorpha</taxon>
        <taxon>Strongyloidea</taxon>
        <taxon>Ancylostomatidae</taxon>
        <taxon>Ancylostomatinae</taxon>
        <taxon>Ancylostoma</taxon>
    </lineage>
</organism>
<protein>
    <submittedName>
        <fullName evidence="1">Uncharacterized protein</fullName>
    </submittedName>
</protein>